<dbReference type="GO" id="GO:0006508">
    <property type="term" value="P:proteolysis"/>
    <property type="evidence" value="ECO:0007669"/>
    <property type="project" value="InterPro"/>
</dbReference>
<sequence length="307" mass="34484">MIIADTHCDALWKMLHAPAPSFQDANLAVNANTLKQGNVSIQHFALYTSVDEPKAVQRQNIMKQLDYFHQHITTNPQIKWQPAQPLTVSNMYTNAILSLEGAGMFADQLSEWENLKKQGVQIASLTWNEKNDLAAGSGASNSYGLTKAGETVIDWQNNNGMITDLSHLNEQSFWDVIERADRVIVSHANVKALYHHPRNISDEQINSLKQKNSFIGLTFYPPFINGTKSAAYTDLAKQIDYLCSLGAEHMIGFGSDFDGIDYSLSGLNTPADYPRLLEWLLRHFPEHVVKGVAGQNFQRYWKENSQA</sequence>
<evidence type="ECO:0000313" key="2">
    <source>
        <dbReference type="Proteomes" id="UP000199163"/>
    </source>
</evidence>
<proteinExistence type="predicted"/>
<dbReference type="RefSeq" id="WP_091270592.1">
    <property type="nucleotide sequence ID" value="NZ_FNDK01000001.1"/>
</dbReference>
<dbReference type="PANTHER" id="PTHR10443">
    <property type="entry name" value="MICROSOMAL DIPEPTIDASE"/>
    <property type="match status" value="1"/>
</dbReference>
<accession>A0A1G7Z002</accession>
<dbReference type="InterPro" id="IPR008257">
    <property type="entry name" value="Pept_M19"/>
</dbReference>
<protein>
    <submittedName>
        <fullName evidence="1">Dipeptidase. Metallo peptidase. MEROPS family M19</fullName>
    </submittedName>
</protein>
<keyword evidence="2" id="KW-1185">Reference proteome</keyword>
<dbReference type="Proteomes" id="UP000199163">
    <property type="component" value="Unassembled WGS sequence"/>
</dbReference>
<reference evidence="2" key="1">
    <citation type="submission" date="2016-10" db="EMBL/GenBank/DDBJ databases">
        <authorList>
            <person name="Varghese N."/>
            <person name="Submissions S."/>
        </authorList>
    </citation>
    <scope>NUCLEOTIDE SEQUENCE [LARGE SCALE GENOMIC DNA]</scope>
    <source>
        <strain evidence="2">DSM 21632</strain>
    </source>
</reference>
<dbReference type="PANTHER" id="PTHR10443:SF12">
    <property type="entry name" value="DIPEPTIDASE"/>
    <property type="match status" value="1"/>
</dbReference>
<dbReference type="OrthoDB" id="9804920at2"/>
<dbReference type="EMBL" id="FNDK01000001">
    <property type="protein sequence ID" value="SDH01925.1"/>
    <property type="molecule type" value="Genomic_DNA"/>
</dbReference>
<dbReference type="AlphaFoldDB" id="A0A1G7Z002"/>
<dbReference type="Gene3D" id="3.20.20.140">
    <property type="entry name" value="Metal-dependent hydrolases"/>
    <property type="match status" value="1"/>
</dbReference>
<dbReference type="SUPFAM" id="SSF51556">
    <property type="entry name" value="Metallo-dependent hydrolases"/>
    <property type="match status" value="1"/>
</dbReference>
<dbReference type="Pfam" id="PF01244">
    <property type="entry name" value="Peptidase_M19"/>
    <property type="match status" value="1"/>
</dbReference>
<dbReference type="InterPro" id="IPR032466">
    <property type="entry name" value="Metal_Hydrolase"/>
</dbReference>
<dbReference type="GO" id="GO:0070573">
    <property type="term" value="F:metallodipeptidase activity"/>
    <property type="evidence" value="ECO:0007669"/>
    <property type="project" value="InterPro"/>
</dbReference>
<organism evidence="1 2">
    <name type="scientific">Alteribacillus persepolensis</name>
    <dbReference type="NCBI Taxonomy" id="568899"/>
    <lineage>
        <taxon>Bacteria</taxon>
        <taxon>Bacillati</taxon>
        <taxon>Bacillota</taxon>
        <taxon>Bacilli</taxon>
        <taxon>Bacillales</taxon>
        <taxon>Bacillaceae</taxon>
        <taxon>Alteribacillus</taxon>
    </lineage>
</organism>
<dbReference type="PROSITE" id="PS51365">
    <property type="entry name" value="RENAL_DIPEPTIDASE_2"/>
    <property type="match status" value="1"/>
</dbReference>
<name>A0A1G7Z002_9BACI</name>
<evidence type="ECO:0000313" key="1">
    <source>
        <dbReference type="EMBL" id="SDH01925.1"/>
    </source>
</evidence>
<gene>
    <name evidence="1" type="ORF">SAMN05192534_101339</name>
</gene>